<evidence type="ECO:0000256" key="1">
    <source>
        <dbReference type="SAM" id="MobiDB-lite"/>
    </source>
</evidence>
<protein>
    <submittedName>
        <fullName evidence="2">Unannotated protein</fullName>
    </submittedName>
</protein>
<feature type="compositionally biased region" description="Basic and acidic residues" evidence="1">
    <location>
        <begin position="1"/>
        <end position="15"/>
    </location>
</feature>
<evidence type="ECO:0000313" key="2">
    <source>
        <dbReference type="EMBL" id="CAB4751534.1"/>
    </source>
</evidence>
<organism evidence="2">
    <name type="scientific">freshwater metagenome</name>
    <dbReference type="NCBI Taxonomy" id="449393"/>
    <lineage>
        <taxon>unclassified sequences</taxon>
        <taxon>metagenomes</taxon>
        <taxon>ecological metagenomes</taxon>
    </lineage>
</organism>
<dbReference type="EMBL" id="CAEZYQ010000015">
    <property type="protein sequence ID" value="CAB4751534.1"/>
    <property type="molecule type" value="Genomic_DNA"/>
</dbReference>
<name>A0A6J6TXU6_9ZZZZ</name>
<feature type="region of interest" description="Disordered" evidence="1">
    <location>
        <begin position="1"/>
        <end position="24"/>
    </location>
</feature>
<accession>A0A6J6TXU6</accession>
<gene>
    <name evidence="2" type="ORF">UFOPK2761_02007</name>
</gene>
<proteinExistence type="predicted"/>
<dbReference type="AlphaFoldDB" id="A0A6J6TXU6"/>
<reference evidence="2" key="1">
    <citation type="submission" date="2020-05" db="EMBL/GenBank/DDBJ databases">
        <authorList>
            <person name="Chiriac C."/>
            <person name="Salcher M."/>
            <person name="Ghai R."/>
            <person name="Kavagutti S V."/>
        </authorList>
    </citation>
    <scope>NUCLEOTIDE SEQUENCE</scope>
</reference>
<sequence>MSDHDHLHDHEHEHGEDEELPSGEKVRRAGHIVLDAVVASDLGGDDAEAAEAALELVFSHLLEIDAIELLLDEEAQEFELDISPLIGGTLLVVRRLVAELAARDGVDEEAVVMSVRAALDAAAAG</sequence>